<dbReference type="RefSeq" id="WP_208155005.1">
    <property type="nucleotide sequence ID" value="NZ_JAGEVF010000011.1"/>
</dbReference>
<sequence length="365" mass="40568">MIKFLDLHKINQRFEAQFQQALKYAMTSGQYVLGANVSAFEEEFAHYCGTKHCIGVANGLDALTLILKGYIHLGKLKKGDHVLVPSNTFIATILSVLHAGLNPVFVEPNPKTYNLDKHGVKESLSREIKAIIIVHLYGQLADVEGLRNLSRDRDILLIADAAQSHGAQSKLGKSGSLADAAAFSFYPSKNLGALGDGGAVTTNDTHLADVVRLYGNYGSNEKYVNKIIGHNSRLDDIQAAFLSVKLKLLDKDNARRRQIAKRYISEIKNPKIELPYFDGSDNHVFYAFVIEVENRSDFQIYLKANDVGCLIHYPIPPHKQQALKQFSELELSVAEQIHKRVVSLPISPVMKENEVDAVIKVLNAY</sequence>
<dbReference type="SUPFAM" id="SSF53383">
    <property type="entry name" value="PLP-dependent transferases"/>
    <property type="match status" value="1"/>
</dbReference>
<dbReference type="GO" id="GO:0008483">
    <property type="term" value="F:transaminase activity"/>
    <property type="evidence" value="ECO:0007669"/>
    <property type="project" value="UniProtKB-KW"/>
</dbReference>
<accession>A0ABS3T4G3</accession>
<dbReference type="InterPro" id="IPR015424">
    <property type="entry name" value="PyrdxlP-dep_Trfase"/>
</dbReference>
<keyword evidence="4" id="KW-0808">Transferase</keyword>
<keyword evidence="4" id="KW-0032">Aminotransferase</keyword>
<reference evidence="4 5" key="1">
    <citation type="submission" date="2021-03" db="EMBL/GenBank/DDBJ databases">
        <title>Winogradskyella sp. nov., isolated from costal sediment.</title>
        <authorList>
            <person name="Gao C."/>
        </authorList>
    </citation>
    <scope>NUCLEOTIDE SEQUENCE [LARGE SCALE GENOMIC DNA]</scope>
    <source>
        <strain evidence="4 5">DF17</strain>
    </source>
</reference>
<organism evidence="4 5">
    <name type="scientific">Winogradskyella pelagia</name>
    <dbReference type="NCBI Taxonomy" id="2819984"/>
    <lineage>
        <taxon>Bacteria</taxon>
        <taxon>Pseudomonadati</taxon>
        <taxon>Bacteroidota</taxon>
        <taxon>Flavobacteriia</taxon>
        <taxon>Flavobacteriales</taxon>
        <taxon>Flavobacteriaceae</taxon>
        <taxon>Winogradskyella</taxon>
    </lineage>
</organism>
<protein>
    <submittedName>
        <fullName evidence="4">DegT/DnrJ/EryC1/StrS family aminotransferase</fullName>
    </submittedName>
</protein>
<keyword evidence="5" id="KW-1185">Reference proteome</keyword>
<proteinExistence type="inferred from homology"/>
<evidence type="ECO:0000256" key="1">
    <source>
        <dbReference type="ARBA" id="ARBA00022898"/>
    </source>
</evidence>
<dbReference type="CDD" id="cd00616">
    <property type="entry name" value="AHBA_syn"/>
    <property type="match status" value="1"/>
</dbReference>
<dbReference type="PANTHER" id="PTHR30244">
    <property type="entry name" value="TRANSAMINASE"/>
    <property type="match status" value="1"/>
</dbReference>
<dbReference type="Gene3D" id="3.40.640.10">
    <property type="entry name" value="Type I PLP-dependent aspartate aminotransferase-like (Major domain)"/>
    <property type="match status" value="1"/>
</dbReference>
<evidence type="ECO:0000313" key="4">
    <source>
        <dbReference type="EMBL" id="MBO3117648.1"/>
    </source>
</evidence>
<dbReference type="InterPro" id="IPR000653">
    <property type="entry name" value="DegT/StrS_aminotransferase"/>
</dbReference>
<evidence type="ECO:0000256" key="3">
    <source>
        <dbReference type="RuleBase" id="RU004508"/>
    </source>
</evidence>
<evidence type="ECO:0000256" key="2">
    <source>
        <dbReference type="ARBA" id="ARBA00037999"/>
    </source>
</evidence>
<comment type="similarity">
    <text evidence="2 3">Belongs to the DegT/DnrJ/EryC1 family.</text>
</comment>
<dbReference type="InterPro" id="IPR015422">
    <property type="entry name" value="PyrdxlP-dep_Trfase_small"/>
</dbReference>
<evidence type="ECO:0000313" key="5">
    <source>
        <dbReference type="Proteomes" id="UP000676776"/>
    </source>
</evidence>
<gene>
    <name evidence="4" type="ORF">J4050_12900</name>
</gene>
<dbReference type="EMBL" id="JAGEVF010000011">
    <property type="protein sequence ID" value="MBO3117648.1"/>
    <property type="molecule type" value="Genomic_DNA"/>
</dbReference>
<dbReference type="Proteomes" id="UP000676776">
    <property type="component" value="Unassembled WGS sequence"/>
</dbReference>
<dbReference type="Gene3D" id="3.90.1150.10">
    <property type="entry name" value="Aspartate Aminotransferase, domain 1"/>
    <property type="match status" value="1"/>
</dbReference>
<dbReference type="PANTHER" id="PTHR30244:SF36">
    <property type="entry name" value="3-OXO-GLUCOSE-6-PHOSPHATE:GLUTAMATE AMINOTRANSFERASE"/>
    <property type="match status" value="1"/>
</dbReference>
<comment type="caution">
    <text evidence="4">The sequence shown here is derived from an EMBL/GenBank/DDBJ whole genome shotgun (WGS) entry which is preliminary data.</text>
</comment>
<keyword evidence="1 3" id="KW-0663">Pyridoxal phosphate</keyword>
<name>A0ABS3T4G3_9FLAO</name>
<dbReference type="InterPro" id="IPR015421">
    <property type="entry name" value="PyrdxlP-dep_Trfase_major"/>
</dbReference>
<dbReference type="Pfam" id="PF01041">
    <property type="entry name" value="DegT_DnrJ_EryC1"/>
    <property type="match status" value="1"/>
</dbReference>
<dbReference type="PIRSF" id="PIRSF000390">
    <property type="entry name" value="PLP_StrS"/>
    <property type="match status" value="1"/>
</dbReference>